<dbReference type="InterPro" id="IPR037191">
    <property type="entry name" value="VPS9_dom_sf"/>
</dbReference>
<dbReference type="EMBL" id="BPLF01000001">
    <property type="protein sequence ID" value="GIX61853.1"/>
    <property type="molecule type" value="Genomic_DNA"/>
</dbReference>
<accession>A0AAV4LPK2</accession>
<keyword evidence="1" id="KW-0812">Transmembrane</keyword>
<organism evidence="2 3">
    <name type="scientific">Babesia caballi</name>
    <dbReference type="NCBI Taxonomy" id="5871"/>
    <lineage>
        <taxon>Eukaryota</taxon>
        <taxon>Sar</taxon>
        <taxon>Alveolata</taxon>
        <taxon>Apicomplexa</taxon>
        <taxon>Aconoidasida</taxon>
        <taxon>Piroplasmida</taxon>
        <taxon>Babesiidae</taxon>
        <taxon>Babesia</taxon>
    </lineage>
</organism>
<dbReference type="GeneID" id="94193336"/>
<sequence length="459" mass="50611">MQTQGAVKLLEHVAGPVDVEKERRAGGGEEGALGRSVEQDLPIVNRQDGEVVGVGVEHAHTGERARGGTYPVAREGLDDERVQRVHVVEEEGGAQVALLVQDQKHVELPVAAGEHAADEARELHKAGADAAEPADVAAAARAAAVLAEAHGGRGAGRKQMAEVVEVTARKVTTGFGFKNHIAANVLREDKVHDLQSAVRVLLIDEYLLHVEPTCRDIFEPDLNDVEATVERCGGRGWCRVGRRWCLESAEFNEALTSALDKVRSTFVLVPGYEKELCSTLCSQVERAVAAYFSSKNDEHKCSQHSMCEVTLNFVFMHLNEHIMAHLRDTYQKQEDLVQNRILKLRKEMNLNSTLNLLDGKRQVTNYNLLPPCEALKMMGQTRLPQEKLKHLALAVQFNKPESRDESVSLFILALVAGGLTDAVANYALVDMYAAAKFCRHKVPTQHLETFRDGIQFLLD</sequence>
<name>A0AAV4LPK2_BABCB</name>
<dbReference type="Proteomes" id="UP001497744">
    <property type="component" value="Unassembled WGS sequence"/>
</dbReference>
<dbReference type="AlphaFoldDB" id="A0AAV4LPK2"/>
<keyword evidence="1" id="KW-1133">Transmembrane helix</keyword>
<proteinExistence type="predicted"/>
<keyword evidence="3" id="KW-1185">Reference proteome</keyword>
<protein>
    <submittedName>
        <fullName evidence="2">Dihydropteroate synthase</fullName>
    </submittedName>
</protein>
<dbReference type="RefSeq" id="XP_067713924.1">
    <property type="nucleotide sequence ID" value="XM_067857823.1"/>
</dbReference>
<evidence type="ECO:0000256" key="1">
    <source>
        <dbReference type="SAM" id="Phobius"/>
    </source>
</evidence>
<gene>
    <name evidence="2" type="ORF">BcabD6B2_12880</name>
</gene>
<evidence type="ECO:0000313" key="2">
    <source>
        <dbReference type="EMBL" id="GIX61853.1"/>
    </source>
</evidence>
<evidence type="ECO:0000313" key="3">
    <source>
        <dbReference type="Proteomes" id="UP001497744"/>
    </source>
</evidence>
<dbReference type="SUPFAM" id="SSF109993">
    <property type="entry name" value="VPS9 domain"/>
    <property type="match status" value="1"/>
</dbReference>
<comment type="caution">
    <text evidence="2">The sequence shown here is derived from an EMBL/GenBank/DDBJ whole genome shotgun (WGS) entry which is preliminary data.</text>
</comment>
<keyword evidence="1" id="KW-0472">Membrane</keyword>
<reference evidence="2 3" key="1">
    <citation type="submission" date="2021-06" db="EMBL/GenBank/DDBJ databases">
        <title>Genome sequence of Babesia caballi.</title>
        <authorList>
            <person name="Yamagishi J."/>
            <person name="Kidaka T."/>
            <person name="Ochi A."/>
        </authorList>
    </citation>
    <scope>NUCLEOTIDE SEQUENCE [LARGE SCALE GENOMIC DNA]</scope>
    <source>
        <strain evidence="2">USDA-D6B2</strain>
    </source>
</reference>
<feature type="transmembrane region" description="Helical" evidence="1">
    <location>
        <begin position="407"/>
        <end position="429"/>
    </location>
</feature>